<evidence type="ECO:0000256" key="3">
    <source>
        <dbReference type="SAM" id="Phobius"/>
    </source>
</evidence>
<keyword evidence="1" id="KW-0433">Leucine-rich repeat</keyword>
<evidence type="ECO:0000256" key="1">
    <source>
        <dbReference type="ARBA" id="ARBA00022614"/>
    </source>
</evidence>
<keyword evidence="3" id="KW-1133">Transmembrane helix</keyword>
<keyword evidence="3" id="KW-0812">Transmembrane</keyword>
<dbReference type="SUPFAM" id="SSF52058">
    <property type="entry name" value="L domain-like"/>
    <property type="match status" value="1"/>
</dbReference>
<keyword evidence="3" id="KW-0472">Membrane</keyword>
<dbReference type="Pfam" id="PF13855">
    <property type="entry name" value="LRR_8"/>
    <property type="match status" value="1"/>
</dbReference>
<dbReference type="InterPro" id="IPR003591">
    <property type="entry name" value="Leu-rich_rpt_typical-subtyp"/>
</dbReference>
<accession>A0A834IW11</accession>
<evidence type="ECO:0000256" key="4">
    <source>
        <dbReference type="SAM" id="SignalP"/>
    </source>
</evidence>
<dbReference type="OrthoDB" id="8023798at2759"/>
<dbReference type="PROSITE" id="PS51450">
    <property type="entry name" value="LRR"/>
    <property type="match status" value="2"/>
</dbReference>
<comment type="caution">
    <text evidence="5">The sequence shown here is derived from an EMBL/GenBank/DDBJ whole genome shotgun (WGS) entry which is preliminary data.</text>
</comment>
<protein>
    <submittedName>
        <fullName evidence="5">Uncharacterized protein</fullName>
    </submittedName>
</protein>
<dbReference type="AlphaFoldDB" id="A0A834IW11"/>
<feature type="signal peptide" evidence="4">
    <location>
        <begin position="1"/>
        <end position="20"/>
    </location>
</feature>
<gene>
    <name evidence="5" type="ORF">GWI33_007378</name>
</gene>
<dbReference type="InterPro" id="IPR001611">
    <property type="entry name" value="Leu-rich_rpt"/>
</dbReference>
<evidence type="ECO:0000313" key="6">
    <source>
        <dbReference type="Proteomes" id="UP000625711"/>
    </source>
</evidence>
<dbReference type="InterPro" id="IPR032675">
    <property type="entry name" value="LRR_dom_sf"/>
</dbReference>
<dbReference type="Proteomes" id="UP000625711">
    <property type="component" value="Unassembled WGS sequence"/>
</dbReference>
<keyword evidence="4" id="KW-0732">Signal</keyword>
<dbReference type="PANTHER" id="PTHR45617">
    <property type="entry name" value="LEUCINE RICH REPEAT FAMILY PROTEIN"/>
    <property type="match status" value="1"/>
</dbReference>
<sequence length="440" mass="51786">MIIGYVFLLCLFNNLKSIRAGYEYDECPSEINPKIMLLNTVTDFKSKPLHYKLNRRNYQGLTIYFKQQYISNISTEAFVSNSSRDIVELNLNDKTIKVFEEGAFKSLICLASLDLSRNEIIHITSKHFLDLTYLAYLNMSFNNILHLDNFVFKFLPNLEVLDLTHNQIIRVEDFAFHMAFRLRWLSVRYNQMSFFGGRHTLEHQTRLEYLDMSYNSFLVIRPDKYRFLDQLEGWDLSGNSAILFMAESMTIPLYNLRILNLSENQFMKSITAKDLKRAFPNDHLTVDINDNAFPCDYLEKLLEDLRYYMIHVAPGRTFNDTFQRQNILCDVLLAHPPKESLNEYYGNLHIKYMKRKTSPRPPTKDYEMIYETYRKDSSRHKHMLTALSIVVSISLLYDILIVVDYLLNYGYMKSMCTKRRVESSEEPIELVEGPLGHVPL</sequence>
<keyword evidence="6" id="KW-1185">Reference proteome</keyword>
<dbReference type="EMBL" id="JAACXV010000036">
    <property type="protein sequence ID" value="KAF7286128.1"/>
    <property type="molecule type" value="Genomic_DNA"/>
</dbReference>
<name>A0A834IW11_RHYFE</name>
<dbReference type="SMART" id="SM00369">
    <property type="entry name" value="LRR_TYP"/>
    <property type="match status" value="4"/>
</dbReference>
<reference evidence="5" key="1">
    <citation type="submission" date="2020-08" db="EMBL/GenBank/DDBJ databases">
        <title>Genome sequencing and assembly of the red palm weevil Rhynchophorus ferrugineus.</title>
        <authorList>
            <person name="Dias G.B."/>
            <person name="Bergman C.M."/>
            <person name="Manee M."/>
        </authorList>
    </citation>
    <scope>NUCLEOTIDE SEQUENCE</scope>
    <source>
        <strain evidence="5">AA-2017</strain>
        <tissue evidence="5">Whole larva</tissue>
    </source>
</reference>
<dbReference type="Gene3D" id="3.80.10.10">
    <property type="entry name" value="Ribonuclease Inhibitor"/>
    <property type="match status" value="2"/>
</dbReference>
<organism evidence="5 6">
    <name type="scientific">Rhynchophorus ferrugineus</name>
    <name type="common">Red palm weevil</name>
    <name type="synonym">Curculio ferrugineus</name>
    <dbReference type="NCBI Taxonomy" id="354439"/>
    <lineage>
        <taxon>Eukaryota</taxon>
        <taxon>Metazoa</taxon>
        <taxon>Ecdysozoa</taxon>
        <taxon>Arthropoda</taxon>
        <taxon>Hexapoda</taxon>
        <taxon>Insecta</taxon>
        <taxon>Pterygota</taxon>
        <taxon>Neoptera</taxon>
        <taxon>Endopterygota</taxon>
        <taxon>Coleoptera</taxon>
        <taxon>Polyphaga</taxon>
        <taxon>Cucujiformia</taxon>
        <taxon>Curculionidae</taxon>
        <taxon>Dryophthorinae</taxon>
        <taxon>Rhynchophorus</taxon>
    </lineage>
</organism>
<evidence type="ECO:0000313" key="5">
    <source>
        <dbReference type="EMBL" id="KAF7286128.1"/>
    </source>
</evidence>
<dbReference type="PANTHER" id="PTHR45617:SF170">
    <property type="entry name" value="MIP14966P"/>
    <property type="match status" value="1"/>
</dbReference>
<dbReference type="PRINTS" id="PR00019">
    <property type="entry name" value="LEURICHRPT"/>
</dbReference>
<feature type="transmembrane region" description="Helical" evidence="3">
    <location>
        <begin position="383"/>
        <end position="407"/>
    </location>
</feature>
<evidence type="ECO:0000256" key="2">
    <source>
        <dbReference type="ARBA" id="ARBA00022737"/>
    </source>
</evidence>
<proteinExistence type="predicted"/>
<keyword evidence="2" id="KW-0677">Repeat</keyword>
<feature type="chain" id="PRO_5032702571" evidence="4">
    <location>
        <begin position="21"/>
        <end position="440"/>
    </location>
</feature>